<dbReference type="AlphaFoldDB" id="A0AAV2BR09"/>
<name>A0AAV2BR09_9ARAC</name>
<organism evidence="1 2">
    <name type="scientific">Larinioides sclopetarius</name>
    <dbReference type="NCBI Taxonomy" id="280406"/>
    <lineage>
        <taxon>Eukaryota</taxon>
        <taxon>Metazoa</taxon>
        <taxon>Ecdysozoa</taxon>
        <taxon>Arthropoda</taxon>
        <taxon>Chelicerata</taxon>
        <taxon>Arachnida</taxon>
        <taxon>Araneae</taxon>
        <taxon>Araneomorphae</taxon>
        <taxon>Entelegynae</taxon>
        <taxon>Araneoidea</taxon>
        <taxon>Araneidae</taxon>
        <taxon>Larinioides</taxon>
    </lineage>
</organism>
<dbReference type="EMBL" id="CAXIEN010000456">
    <property type="protein sequence ID" value="CAL1298206.1"/>
    <property type="molecule type" value="Genomic_DNA"/>
</dbReference>
<keyword evidence="2" id="KW-1185">Reference proteome</keyword>
<gene>
    <name evidence="1" type="ORF">LARSCL_LOCUS20742</name>
</gene>
<proteinExistence type="predicted"/>
<comment type="caution">
    <text evidence="1">The sequence shown here is derived from an EMBL/GenBank/DDBJ whole genome shotgun (WGS) entry which is preliminary data.</text>
</comment>
<reference evidence="1 2" key="1">
    <citation type="submission" date="2024-04" db="EMBL/GenBank/DDBJ databases">
        <authorList>
            <person name="Rising A."/>
            <person name="Reimegard J."/>
            <person name="Sonavane S."/>
            <person name="Akerstrom W."/>
            <person name="Nylinder S."/>
            <person name="Hedman E."/>
            <person name="Kallberg Y."/>
        </authorList>
    </citation>
    <scope>NUCLEOTIDE SEQUENCE [LARGE SCALE GENOMIC DNA]</scope>
</reference>
<evidence type="ECO:0000313" key="1">
    <source>
        <dbReference type="EMBL" id="CAL1298206.1"/>
    </source>
</evidence>
<accession>A0AAV2BR09</accession>
<sequence length="67" mass="7925">MDRRPVEHQLWEVSGIQIKLCGWKFMQSKWNPGWLDIQSAEVYGVQMYIQSSTLITDDRLLRGLERS</sequence>
<evidence type="ECO:0000313" key="2">
    <source>
        <dbReference type="Proteomes" id="UP001497382"/>
    </source>
</evidence>
<protein>
    <submittedName>
        <fullName evidence="1">Uncharacterized protein</fullName>
    </submittedName>
</protein>
<dbReference type="Proteomes" id="UP001497382">
    <property type="component" value="Unassembled WGS sequence"/>
</dbReference>